<dbReference type="PRINTS" id="PR01415">
    <property type="entry name" value="ANKYRIN"/>
</dbReference>
<dbReference type="Gene3D" id="1.10.238.150">
    <property type="entry name" value="Formin, FH3 diaphanous domain"/>
    <property type="match status" value="1"/>
</dbReference>
<feature type="region of interest" description="Disordered" evidence="7">
    <location>
        <begin position="781"/>
        <end position="826"/>
    </location>
</feature>
<feature type="compositionally biased region" description="Acidic residues" evidence="7">
    <location>
        <begin position="797"/>
        <end position="808"/>
    </location>
</feature>
<dbReference type="Pfam" id="PF12796">
    <property type="entry name" value="Ank_2"/>
    <property type="match status" value="2"/>
</dbReference>
<comment type="similarity">
    <text evidence="1">Belongs to the formin homology family. Diaphanous subfamily.</text>
</comment>
<evidence type="ECO:0000313" key="9">
    <source>
        <dbReference type="EMBL" id="ELR20281.1"/>
    </source>
</evidence>
<evidence type="ECO:0000256" key="4">
    <source>
        <dbReference type="ARBA" id="ARBA00023054"/>
    </source>
</evidence>
<gene>
    <name evidence="9" type="ORF">ACA1_307260</name>
</gene>
<feature type="repeat" description="ANK" evidence="6">
    <location>
        <begin position="361"/>
        <end position="397"/>
    </location>
</feature>
<dbReference type="PANTHER" id="PTHR24201:SF16">
    <property type="entry name" value="ANKYRIN-1-LIKE-RELATED"/>
    <property type="match status" value="1"/>
</dbReference>
<evidence type="ECO:0000256" key="3">
    <source>
        <dbReference type="ARBA" id="ARBA00023043"/>
    </source>
</evidence>
<feature type="repeat" description="ANK" evidence="6">
    <location>
        <begin position="328"/>
        <end position="360"/>
    </location>
</feature>
<dbReference type="RefSeq" id="XP_004342397.1">
    <property type="nucleotide sequence ID" value="XM_004342348.1"/>
</dbReference>
<dbReference type="SMART" id="SM00248">
    <property type="entry name" value="ANK"/>
    <property type="match status" value="8"/>
</dbReference>
<dbReference type="Proteomes" id="UP000011083">
    <property type="component" value="Unassembled WGS sequence"/>
</dbReference>
<feature type="compositionally biased region" description="Basic and acidic residues" evidence="7">
    <location>
        <begin position="781"/>
        <end position="796"/>
    </location>
</feature>
<dbReference type="EMBL" id="KB007923">
    <property type="protein sequence ID" value="ELR20281.1"/>
    <property type="molecule type" value="Genomic_DNA"/>
</dbReference>
<dbReference type="STRING" id="1257118.L8H732"/>
<dbReference type="InterPro" id="IPR015425">
    <property type="entry name" value="FH2_Formin"/>
</dbReference>
<keyword evidence="2" id="KW-0677">Repeat</keyword>
<dbReference type="GO" id="GO:0003779">
    <property type="term" value="F:actin binding"/>
    <property type="evidence" value="ECO:0007669"/>
    <property type="project" value="UniProtKB-KW"/>
</dbReference>
<organism evidence="9 10">
    <name type="scientific">Acanthamoeba castellanii (strain ATCC 30010 / Neff)</name>
    <dbReference type="NCBI Taxonomy" id="1257118"/>
    <lineage>
        <taxon>Eukaryota</taxon>
        <taxon>Amoebozoa</taxon>
        <taxon>Discosea</taxon>
        <taxon>Longamoebia</taxon>
        <taxon>Centramoebida</taxon>
        <taxon>Acanthamoebidae</taxon>
        <taxon>Acanthamoeba</taxon>
    </lineage>
</organism>
<dbReference type="InterPro" id="IPR002110">
    <property type="entry name" value="Ankyrin_rpt"/>
</dbReference>
<evidence type="ECO:0000313" key="10">
    <source>
        <dbReference type="Proteomes" id="UP000011083"/>
    </source>
</evidence>
<proteinExistence type="inferred from homology"/>
<keyword evidence="10" id="KW-1185">Reference proteome</keyword>
<feature type="repeat" description="ANK" evidence="6">
    <location>
        <begin position="195"/>
        <end position="227"/>
    </location>
</feature>
<feature type="repeat" description="ANK" evidence="6">
    <location>
        <begin position="295"/>
        <end position="327"/>
    </location>
</feature>
<evidence type="ECO:0000259" key="8">
    <source>
        <dbReference type="Pfam" id="PF02181"/>
    </source>
</evidence>
<feature type="region of interest" description="Disordered" evidence="7">
    <location>
        <begin position="1"/>
        <end position="100"/>
    </location>
</feature>
<dbReference type="OrthoDB" id="7464126at2759"/>
<dbReference type="InterPro" id="IPR036770">
    <property type="entry name" value="Ankyrin_rpt-contain_sf"/>
</dbReference>
<feature type="repeat" description="ANK" evidence="6">
    <location>
        <begin position="228"/>
        <end position="260"/>
    </location>
</feature>
<dbReference type="GO" id="GO:0005634">
    <property type="term" value="C:nucleus"/>
    <property type="evidence" value="ECO:0007669"/>
    <property type="project" value="TreeGrafter"/>
</dbReference>
<dbReference type="KEGG" id="acan:ACA1_307260"/>
<reference evidence="9 10" key="1">
    <citation type="journal article" date="2013" name="Genome Biol.">
        <title>Genome of Acanthamoeba castellanii highlights extensive lateral gene transfer and early evolution of tyrosine kinase signaling.</title>
        <authorList>
            <person name="Clarke M."/>
            <person name="Lohan A.J."/>
            <person name="Liu B."/>
            <person name="Lagkouvardos I."/>
            <person name="Roy S."/>
            <person name="Zafar N."/>
            <person name="Bertelli C."/>
            <person name="Schilde C."/>
            <person name="Kianianmomeni A."/>
            <person name="Burglin T.R."/>
            <person name="Frech C."/>
            <person name="Turcotte B."/>
            <person name="Kopec K.O."/>
            <person name="Synnott J.M."/>
            <person name="Choo C."/>
            <person name="Paponov I."/>
            <person name="Finkler A."/>
            <person name="Soon Heng Tan C."/>
            <person name="Hutchins A.P."/>
            <person name="Weinmeier T."/>
            <person name="Rattei T."/>
            <person name="Chu J.S."/>
            <person name="Gimenez G."/>
            <person name="Irimia M."/>
            <person name="Rigden D.J."/>
            <person name="Fitzpatrick D.A."/>
            <person name="Lorenzo-Morales J."/>
            <person name="Bateman A."/>
            <person name="Chiu C.H."/>
            <person name="Tang P."/>
            <person name="Hegemann P."/>
            <person name="Fromm H."/>
            <person name="Raoult D."/>
            <person name="Greub G."/>
            <person name="Miranda-Saavedra D."/>
            <person name="Chen N."/>
            <person name="Nash P."/>
            <person name="Ginger M.L."/>
            <person name="Horn M."/>
            <person name="Schaap P."/>
            <person name="Caler L."/>
            <person name="Loftus B."/>
        </authorList>
    </citation>
    <scope>NUCLEOTIDE SEQUENCE [LARGE SCALE GENOMIC DNA]</scope>
    <source>
        <strain evidence="9 10">Neff</strain>
    </source>
</reference>
<dbReference type="Gene3D" id="1.20.58.2220">
    <property type="entry name" value="Formin, FH2 domain"/>
    <property type="match status" value="1"/>
</dbReference>
<dbReference type="InterPro" id="IPR042201">
    <property type="entry name" value="FH2_Formin_sf"/>
</dbReference>
<dbReference type="Gene3D" id="1.25.40.20">
    <property type="entry name" value="Ankyrin repeat-containing domain"/>
    <property type="match status" value="1"/>
</dbReference>
<feature type="domain" description="FH2" evidence="8">
    <location>
        <begin position="601"/>
        <end position="747"/>
    </location>
</feature>
<evidence type="ECO:0000256" key="6">
    <source>
        <dbReference type="PROSITE-ProRule" id="PRU00023"/>
    </source>
</evidence>
<dbReference type="GeneID" id="14921128"/>
<evidence type="ECO:0000256" key="1">
    <source>
        <dbReference type="ARBA" id="ARBA00008214"/>
    </source>
</evidence>
<keyword evidence="4" id="KW-0175">Coiled coil</keyword>
<evidence type="ECO:0000256" key="2">
    <source>
        <dbReference type="ARBA" id="ARBA00022737"/>
    </source>
</evidence>
<feature type="compositionally biased region" description="Low complexity" evidence="7">
    <location>
        <begin position="86"/>
        <end position="96"/>
    </location>
</feature>
<feature type="compositionally biased region" description="Polar residues" evidence="7">
    <location>
        <begin position="69"/>
        <end position="85"/>
    </location>
</feature>
<accession>L8H732</accession>
<protein>
    <submittedName>
        <fullName evidence="9">Ankyrin repeat-containing protein</fullName>
    </submittedName>
</protein>
<sequence length="841" mass="92296">MYPARLMTRETRTSSASDLRESVKVPEGSDTRRSKKERKREEKEAKKEEKRREKDRALVKAAHEEKRVSSSPGDLNAGAQQHSTMSSSSGKTPTKAAKAKRTRTDISYAMVLVDSLLKAGAKVEVADDDGVTPLQEASWGGSVSSVRLLLAAGADPNSRDVEGNTCLHKAAFVGNYDAILRLVEAKAEIDATDAEGGTPLHNAIYNGHYDCVCLLLQLGADIDKADGHGNCPVRFAVSRGDGHILQRLLEERANPNLKDTRKGLAPVHVAAYRDHALCLGQLLEAGATLDSRASGGMMAIHYAAFSGAMSALMMLLGWGAAIDSVDAARNTPLHYAIAQENYEMVQFLLYHHANVNHKNLEGKTPLHFALEIGELDSCMQMVNCLMTKGADTDAKDVAGTTPNQMARERGITLTPVQDAWSLRGKGRTTPSVFPSGGGGGGGGMGGGGGGILGTFFRPAISCRYPALDVDLNNPRELAELVRKDTEGQAPAVWLNILRHLILLPLDKSKANRLWDMLEKFVHRVVLAKPKDFRDKDLARITYEEFEAAFAERAQKDCSEEWGRIEEALDALFPNVDLGGRNDDILWVSPIKEEEKKDLAAAPAKGYKISSLLKLSDMRDTDNTGWNLMRLLAQILEQRNPKLLGLEYDMPNLGRQYKELVSAASEEAATLSRGITNVEGFVQEMKAQDSSDSFPGVMSTFVKRSRPLVDEIREDANQLTQRFNDLALAFGEVAGSDIVQIVHDFNKDLTHALDKNRKEIEAAARAIERAKKAAAMLLEKEAKEKEKAKNKPARAEGTDDEGTDHEEMLDEGRAVKRAPRTAHMEPEELMNLTSMGRMRRNH</sequence>
<feature type="repeat" description="ANK" evidence="6">
    <location>
        <begin position="129"/>
        <end position="161"/>
    </location>
</feature>
<name>L8H732_ACACF</name>
<dbReference type="PROSITE" id="PS50297">
    <property type="entry name" value="ANK_REP_REGION"/>
    <property type="match status" value="7"/>
</dbReference>
<dbReference type="SUPFAM" id="SSF48403">
    <property type="entry name" value="Ankyrin repeat"/>
    <property type="match status" value="1"/>
</dbReference>
<keyword evidence="3 6" id="KW-0040">ANK repeat</keyword>
<dbReference type="PANTHER" id="PTHR24201">
    <property type="entry name" value="ANK_REP_REGION DOMAIN-CONTAINING PROTEIN"/>
    <property type="match status" value="1"/>
</dbReference>
<keyword evidence="5" id="KW-0009">Actin-binding</keyword>
<feature type="compositionally biased region" description="Basic and acidic residues" evidence="7">
    <location>
        <begin position="7"/>
        <end position="32"/>
    </location>
</feature>
<evidence type="ECO:0000256" key="5">
    <source>
        <dbReference type="ARBA" id="ARBA00023203"/>
    </source>
</evidence>
<dbReference type="AlphaFoldDB" id="L8H732"/>
<evidence type="ECO:0000256" key="7">
    <source>
        <dbReference type="SAM" id="MobiDB-lite"/>
    </source>
</evidence>
<dbReference type="Pfam" id="PF02181">
    <property type="entry name" value="FH2"/>
    <property type="match status" value="1"/>
</dbReference>
<dbReference type="InterPro" id="IPR050776">
    <property type="entry name" value="Ank_Repeat/CDKN_Inhibitor"/>
</dbReference>
<dbReference type="VEuPathDB" id="AmoebaDB:ACA1_307260"/>
<dbReference type="SUPFAM" id="SSF101447">
    <property type="entry name" value="Formin homology 2 domain (FH2 domain)"/>
    <property type="match status" value="1"/>
</dbReference>
<feature type="repeat" description="ANK" evidence="6">
    <location>
        <begin position="262"/>
        <end position="294"/>
    </location>
</feature>
<dbReference type="PROSITE" id="PS50088">
    <property type="entry name" value="ANK_REPEAT"/>
    <property type="match status" value="8"/>
</dbReference>
<feature type="compositionally biased region" description="Basic and acidic residues" evidence="7">
    <location>
        <begin position="39"/>
        <end position="68"/>
    </location>
</feature>
<feature type="repeat" description="ANK" evidence="6">
    <location>
        <begin position="162"/>
        <end position="194"/>
    </location>
</feature>